<dbReference type="InterPro" id="IPR010998">
    <property type="entry name" value="Integrase_recombinase_N"/>
</dbReference>
<dbReference type="PANTHER" id="PTHR30349">
    <property type="entry name" value="PHAGE INTEGRASE-RELATED"/>
    <property type="match status" value="1"/>
</dbReference>
<organism evidence="9 10">
    <name type="scientific">Actinomadura pelletieri DSM 43383</name>
    <dbReference type="NCBI Taxonomy" id="1120940"/>
    <lineage>
        <taxon>Bacteria</taxon>
        <taxon>Bacillati</taxon>
        <taxon>Actinomycetota</taxon>
        <taxon>Actinomycetes</taxon>
        <taxon>Streptosporangiales</taxon>
        <taxon>Thermomonosporaceae</taxon>
        <taxon>Actinomadura</taxon>
    </lineage>
</organism>
<evidence type="ECO:0000256" key="5">
    <source>
        <dbReference type="PROSITE-ProRule" id="PRU01248"/>
    </source>
</evidence>
<evidence type="ECO:0000259" key="8">
    <source>
        <dbReference type="PROSITE" id="PS51900"/>
    </source>
</evidence>
<feature type="compositionally biased region" description="Basic and acidic residues" evidence="6">
    <location>
        <begin position="26"/>
        <end position="37"/>
    </location>
</feature>
<reference evidence="9 10" key="1">
    <citation type="submission" date="2018-10" db="EMBL/GenBank/DDBJ databases">
        <title>Genomic Encyclopedia of Archaeal and Bacterial Type Strains, Phase II (KMG-II): from individual species to whole genera.</title>
        <authorList>
            <person name="Goeker M."/>
        </authorList>
    </citation>
    <scope>NUCLEOTIDE SEQUENCE [LARGE SCALE GENOMIC DNA]</scope>
    <source>
        <strain evidence="9 10">DSM 43383</strain>
    </source>
</reference>
<feature type="region of interest" description="Disordered" evidence="6">
    <location>
        <begin position="364"/>
        <end position="388"/>
    </location>
</feature>
<accession>A0A495QZR5</accession>
<evidence type="ECO:0000256" key="2">
    <source>
        <dbReference type="ARBA" id="ARBA00022908"/>
    </source>
</evidence>
<dbReference type="RefSeq" id="WP_121433061.1">
    <property type="nucleotide sequence ID" value="NZ_RBWU01000001.1"/>
</dbReference>
<feature type="region of interest" description="Disordered" evidence="6">
    <location>
        <begin position="17"/>
        <end position="37"/>
    </location>
</feature>
<keyword evidence="3 5" id="KW-0238">DNA-binding</keyword>
<feature type="domain" description="Tyr recombinase" evidence="7">
    <location>
        <begin position="173"/>
        <end position="361"/>
    </location>
</feature>
<dbReference type="AlphaFoldDB" id="A0A495QZR5"/>
<evidence type="ECO:0000313" key="10">
    <source>
        <dbReference type="Proteomes" id="UP000274601"/>
    </source>
</evidence>
<protein>
    <submittedName>
        <fullName evidence="9">Site-specific recombinase XerD</fullName>
    </submittedName>
</protein>
<dbReference type="OrthoDB" id="1822491at2"/>
<comment type="caution">
    <text evidence="9">The sequence shown here is derived from an EMBL/GenBank/DDBJ whole genome shotgun (WGS) entry which is preliminary data.</text>
</comment>
<evidence type="ECO:0000313" key="9">
    <source>
        <dbReference type="EMBL" id="RKS79562.1"/>
    </source>
</evidence>
<evidence type="ECO:0000259" key="7">
    <source>
        <dbReference type="PROSITE" id="PS51898"/>
    </source>
</evidence>
<dbReference type="GO" id="GO:0006310">
    <property type="term" value="P:DNA recombination"/>
    <property type="evidence" value="ECO:0007669"/>
    <property type="project" value="UniProtKB-KW"/>
</dbReference>
<dbReference type="PROSITE" id="PS51900">
    <property type="entry name" value="CB"/>
    <property type="match status" value="1"/>
</dbReference>
<name>A0A495QZR5_9ACTN</name>
<evidence type="ECO:0000256" key="1">
    <source>
        <dbReference type="ARBA" id="ARBA00008857"/>
    </source>
</evidence>
<dbReference type="InterPro" id="IPR013762">
    <property type="entry name" value="Integrase-like_cat_sf"/>
</dbReference>
<feature type="compositionally biased region" description="Basic residues" evidence="6">
    <location>
        <begin position="370"/>
        <end position="388"/>
    </location>
</feature>
<proteinExistence type="inferred from homology"/>
<dbReference type="GO" id="GO:0015074">
    <property type="term" value="P:DNA integration"/>
    <property type="evidence" value="ECO:0007669"/>
    <property type="project" value="UniProtKB-KW"/>
</dbReference>
<dbReference type="SUPFAM" id="SSF56349">
    <property type="entry name" value="DNA breaking-rejoining enzymes"/>
    <property type="match status" value="1"/>
</dbReference>
<gene>
    <name evidence="9" type="ORF">BZB76_1034</name>
</gene>
<dbReference type="EMBL" id="RBWU01000001">
    <property type="protein sequence ID" value="RKS79562.1"/>
    <property type="molecule type" value="Genomic_DNA"/>
</dbReference>
<dbReference type="Pfam" id="PF00589">
    <property type="entry name" value="Phage_integrase"/>
    <property type="match status" value="1"/>
</dbReference>
<keyword evidence="4" id="KW-0233">DNA recombination</keyword>
<evidence type="ECO:0000256" key="3">
    <source>
        <dbReference type="ARBA" id="ARBA00023125"/>
    </source>
</evidence>
<dbReference type="InterPro" id="IPR050090">
    <property type="entry name" value="Tyrosine_recombinase_XerCD"/>
</dbReference>
<comment type="similarity">
    <text evidence="1">Belongs to the 'phage' integrase family.</text>
</comment>
<dbReference type="PROSITE" id="PS51898">
    <property type="entry name" value="TYR_RECOMBINASE"/>
    <property type="match status" value="1"/>
</dbReference>
<dbReference type="InterPro" id="IPR002104">
    <property type="entry name" value="Integrase_catalytic"/>
</dbReference>
<dbReference type="InterPro" id="IPR011010">
    <property type="entry name" value="DNA_brk_join_enz"/>
</dbReference>
<keyword evidence="2" id="KW-0229">DNA integration</keyword>
<dbReference type="Pfam" id="PF26003">
    <property type="entry name" value="Integrase_N_phage"/>
    <property type="match status" value="1"/>
</dbReference>
<dbReference type="InterPro" id="IPR044068">
    <property type="entry name" value="CB"/>
</dbReference>
<dbReference type="Gene3D" id="1.10.443.10">
    <property type="entry name" value="Intergrase catalytic core"/>
    <property type="match status" value="1"/>
</dbReference>
<dbReference type="PANTHER" id="PTHR30349:SF64">
    <property type="entry name" value="PROPHAGE INTEGRASE INTD-RELATED"/>
    <property type="match status" value="1"/>
</dbReference>
<dbReference type="GO" id="GO:0003677">
    <property type="term" value="F:DNA binding"/>
    <property type="evidence" value="ECO:0007669"/>
    <property type="project" value="UniProtKB-UniRule"/>
</dbReference>
<evidence type="ECO:0000256" key="6">
    <source>
        <dbReference type="SAM" id="MobiDB-lite"/>
    </source>
</evidence>
<sequence length="388" mass="43769">MAGKRRFGRVRQLPSGRWQARYPGPDGRDHNAPHTFPRKRDAEQWLTLKEADLKRGDWLDPAAGAIPFATYAAEWVEDKELSPKTVQLYELLLRLHLNPTFGEMHIGDIREEDVRKWRTSRLKAGPKSKPTFGPVTVAKAYRLLRAILNTAVRDKRIKENPCQIPGADRESSPERPVLSVAEVFRIADVITPRYRALVLLATFGNLRWGELAGLRRRNLDLDAGTVRVEKTVYELGPLVKGTPKSEASRRKVVIPALIIPDLRKHLDEYAQPGPKGFVFVGVRGGQLRRSNFSKTWARALEKAELEVGAIHVHDLRHTGNTYAAESGASLAELMSRMGHSSTRAAQVYLHARRERDREIASTLDKMAKRELKKIKKPKKGRKLKGSGT</sequence>
<keyword evidence="10" id="KW-1185">Reference proteome</keyword>
<evidence type="ECO:0000256" key="4">
    <source>
        <dbReference type="ARBA" id="ARBA00023172"/>
    </source>
</evidence>
<dbReference type="CDD" id="cd01189">
    <property type="entry name" value="INT_ICEBs1_C_like"/>
    <property type="match status" value="1"/>
</dbReference>
<dbReference type="InterPro" id="IPR058717">
    <property type="entry name" value="Phage_L5_Integrase_N"/>
</dbReference>
<dbReference type="InterPro" id="IPR004107">
    <property type="entry name" value="Integrase_SAM-like_N"/>
</dbReference>
<dbReference type="Proteomes" id="UP000274601">
    <property type="component" value="Unassembled WGS sequence"/>
</dbReference>
<dbReference type="Pfam" id="PF14659">
    <property type="entry name" value="Phage_int_SAM_3"/>
    <property type="match status" value="1"/>
</dbReference>
<dbReference type="Gene3D" id="1.10.150.130">
    <property type="match status" value="1"/>
</dbReference>
<feature type="domain" description="Core-binding (CB)" evidence="8">
    <location>
        <begin position="66"/>
        <end position="152"/>
    </location>
</feature>